<sequence>MSNANQAPLAISAISPSQLRSSKNQDEVSSSQPKSSGQPQQQPSSRASSLGKLASTSGAHPTVSGGTYPGDRRCDGTGGSSACVPGRSDMATPADDSSPSASPRATSPNGDLVLSRQTPIYFVNFLAGCTHTTR</sequence>
<name>A0A1J8Q9T9_9AGAM</name>
<proteinExistence type="predicted"/>
<keyword evidence="3" id="KW-1185">Reference proteome</keyword>
<organism evidence="2 3">
    <name type="scientific">Rhizopogon vesiculosus</name>
    <dbReference type="NCBI Taxonomy" id="180088"/>
    <lineage>
        <taxon>Eukaryota</taxon>
        <taxon>Fungi</taxon>
        <taxon>Dikarya</taxon>
        <taxon>Basidiomycota</taxon>
        <taxon>Agaricomycotina</taxon>
        <taxon>Agaricomycetes</taxon>
        <taxon>Agaricomycetidae</taxon>
        <taxon>Boletales</taxon>
        <taxon>Suillineae</taxon>
        <taxon>Rhizopogonaceae</taxon>
        <taxon>Rhizopogon</taxon>
    </lineage>
</organism>
<gene>
    <name evidence="2" type="ORF">AZE42_12419</name>
</gene>
<dbReference type="AlphaFoldDB" id="A0A1J8Q9T9"/>
<feature type="compositionally biased region" description="Low complexity" evidence="1">
    <location>
        <begin position="29"/>
        <end position="49"/>
    </location>
</feature>
<feature type="compositionally biased region" description="Low complexity" evidence="1">
    <location>
        <begin position="88"/>
        <end position="108"/>
    </location>
</feature>
<protein>
    <submittedName>
        <fullName evidence="2">Uncharacterized protein</fullName>
    </submittedName>
</protein>
<dbReference type="EMBL" id="LVVM01005642">
    <property type="protein sequence ID" value="OJA10040.1"/>
    <property type="molecule type" value="Genomic_DNA"/>
</dbReference>
<evidence type="ECO:0000313" key="2">
    <source>
        <dbReference type="EMBL" id="OJA10040.1"/>
    </source>
</evidence>
<evidence type="ECO:0000256" key="1">
    <source>
        <dbReference type="SAM" id="MobiDB-lite"/>
    </source>
</evidence>
<dbReference type="STRING" id="180088.A0A1J8Q9T9"/>
<reference evidence="2 3" key="1">
    <citation type="submission" date="2016-03" db="EMBL/GenBank/DDBJ databases">
        <title>Comparative genomics of the ectomycorrhizal sister species Rhizopogon vinicolor and Rhizopogon vesiculosus (Basidiomycota: Boletales) reveals a divergence of the mating type B locus.</title>
        <authorList>
            <person name="Mujic A.B."/>
            <person name="Kuo A."/>
            <person name="Tritt A."/>
            <person name="Lipzen A."/>
            <person name="Chen C."/>
            <person name="Johnson J."/>
            <person name="Sharma A."/>
            <person name="Barry K."/>
            <person name="Grigoriev I.V."/>
            <person name="Spatafora J.W."/>
        </authorList>
    </citation>
    <scope>NUCLEOTIDE SEQUENCE [LARGE SCALE GENOMIC DNA]</scope>
    <source>
        <strain evidence="2 3">AM-OR11-056</strain>
    </source>
</reference>
<accession>A0A1J8Q9T9</accession>
<dbReference type="Proteomes" id="UP000183567">
    <property type="component" value="Unassembled WGS sequence"/>
</dbReference>
<evidence type="ECO:0000313" key="3">
    <source>
        <dbReference type="Proteomes" id="UP000183567"/>
    </source>
</evidence>
<comment type="caution">
    <text evidence="2">The sequence shown here is derived from an EMBL/GenBank/DDBJ whole genome shotgun (WGS) entry which is preliminary data.</text>
</comment>
<feature type="region of interest" description="Disordered" evidence="1">
    <location>
        <begin position="1"/>
        <end position="114"/>
    </location>
</feature>